<comment type="similarity">
    <text evidence="4">Belongs to the NDUFAF3 family.</text>
</comment>
<dbReference type="EMBL" id="JAINDJ010000003">
    <property type="protein sequence ID" value="KAG9452239.1"/>
    <property type="molecule type" value="Genomic_DNA"/>
</dbReference>
<keyword evidence="6" id="KW-1185">Reference proteome</keyword>
<accession>A0AAV7EUP3</accession>
<dbReference type="PANTHER" id="PTHR21192">
    <property type="entry name" value="NUCLEAR PROTEIN E3-3"/>
    <property type="match status" value="1"/>
</dbReference>
<evidence type="ECO:0000256" key="2">
    <source>
        <dbReference type="ARBA" id="ARBA00021776"/>
    </source>
</evidence>
<dbReference type="Gene3D" id="3.40.1230.10">
    <property type="entry name" value="MTH938-like"/>
    <property type="match status" value="1"/>
</dbReference>
<dbReference type="Pfam" id="PF04430">
    <property type="entry name" value="DUF498"/>
    <property type="match status" value="1"/>
</dbReference>
<name>A0AAV7EUP3_ARIFI</name>
<comment type="caution">
    <text evidence="5">The sequence shown here is derived from an EMBL/GenBank/DDBJ whole genome shotgun (WGS) entry which is preliminary data.</text>
</comment>
<sequence>MAGIRQKASTTLPLLVKSLGKRAPQTVNKPIPSLRRTFSLYDQINLINNVPEDQLRFQSYTDTGFTVSGVDYEGSLLVIDKLLMSWSPTKFSEVTPDSLSIFKLVRPIPEIMILGCGKQIELVSPQLRQFIRSTGMKLEVLDSRNAASTFNILNEEGRMVAAAVLPYTVEPVPSPIDDPESLPTRHRSYSPMATTAGATREGTAKATVAEHISQAVLSTSNLLHLMQESSPSQALLAKLPKKLLAKASTVKNTEHVLEQMPRAISSLDAYIDSGLRSVPHLNTVIQLLSNMENRQLNPAGQSNHSQEDIEYICQDGMNLLKCISGVADLKFYY</sequence>
<dbReference type="GO" id="GO:0005743">
    <property type="term" value="C:mitochondrial inner membrane"/>
    <property type="evidence" value="ECO:0007669"/>
    <property type="project" value="TreeGrafter"/>
</dbReference>
<evidence type="ECO:0000313" key="6">
    <source>
        <dbReference type="Proteomes" id="UP000825729"/>
    </source>
</evidence>
<dbReference type="SUPFAM" id="SSF64076">
    <property type="entry name" value="MTH938-like"/>
    <property type="match status" value="1"/>
</dbReference>
<comment type="subcellular location">
    <subcellularLocation>
        <location evidence="1">Mitochondrion</location>
    </subcellularLocation>
</comment>
<protein>
    <recommendedName>
        <fullName evidence="2">NADH dehydrogenase [ubiquinone] 1 alpha subcomplex assembly factor 3</fullName>
    </recommendedName>
</protein>
<gene>
    <name evidence="5" type="ORF">H6P81_005143</name>
</gene>
<reference evidence="5 6" key="1">
    <citation type="submission" date="2021-07" db="EMBL/GenBank/DDBJ databases">
        <title>The Aristolochia fimbriata genome: insights into angiosperm evolution, floral development and chemical biosynthesis.</title>
        <authorList>
            <person name="Jiao Y."/>
        </authorList>
    </citation>
    <scope>NUCLEOTIDE SEQUENCE [LARGE SCALE GENOMIC DNA]</scope>
    <source>
        <strain evidence="5">IBCAS-2021</strain>
        <tissue evidence="5">Leaf</tissue>
    </source>
</reference>
<dbReference type="AlphaFoldDB" id="A0AAV7EUP3"/>
<dbReference type="InterPro" id="IPR007523">
    <property type="entry name" value="NDUFAF3/AAMDC"/>
</dbReference>
<evidence type="ECO:0000256" key="1">
    <source>
        <dbReference type="ARBA" id="ARBA00004173"/>
    </source>
</evidence>
<dbReference type="Proteomes" id="UP000825729">
    <property type="component" value="Unassembled WGS sequence"/>
</dbReference>
<dbReference type="InterPro" id="IPR036748">
    <property type="entry name" value="MTH938-like_sf"/>
</dbReference>
<keyword evidence="3" id="KW-0496">Mitochondrion</keyword>
<dbReference type="InterPro" id="IPR034095">
    <property type="entry name" value="NDUF3"/>
</dbReference>
<evidence type="ECO:0000313" key="5">
    <source>
        <dbReference type="EMBL" id="KAG9452239.1"/>
    </source>
</evidence>
<evidence type="ECO:0000256" key="4">
    <source>
        <dbReference type="ARBA" id="ARBA00049984"/>
    </source>
</evidence>
<dbReference type="CDD" id="cd05125">
    <property type="entry name" value="Mth938_2P1-like"/>
    <property type="match status" value="1"/>
</dbReference>
<dbReference type="PANTHER" id="PTHR21192:SF2">
    <property type="entry name" value="NADH DEHYDROGENASE [UBIQUINONE] 1 ALPHA SUBCOMPLEX ASSEMBLY FACTOR 3"/>
    <property type="match status" value="1"/>
</dbReference>
<dbReference type="FunFam" id="3.40.1230.10:FF:000003">
    <property type="entry name" value="NADH dehydrogenase [ubiquinone] 1 alpha subcomplex assembly factor 3"/>
    <property type="match status" value="1"/>
</dbReference>
<evidence type="ECO:0000256" key="3">
    <source>
        <dbReference type="ARBA" id="ARBA00023128"/>
    </source>
</evidence>
<organism evidence="5 6">
    <name type="scientific">Aristolochia fimbriata</name>
    <name type="common">White veined hardy Dutchman's pipe vine</name>
    <dbReference type="NCBI Taxonomy" id="158543"/>
    <lineage>
        <taxon>Eukaryota</taxon>
        <taxon>Viridiplantae</taxon>
        <taxon>Streptophyta</taxon>
        <taxon>Embryophyta</taxon>
        <taxon>Tracheophyta</taxon>
        <taxon>Spermatophyta</taxon>
        <taxon>Magnoliopsida</taxon>
        <taxon>Magnoliidae</taxon>
        <taxon>Piperales</taxon>
        <taxon>Aristolochiaceae</taxon>
        <taxon>Aristolochia</taxon>
    </lineage>
</organism>
<dbReference type="GO" id="GO:0032981">
    <property type="term" value="P:mitochondrial respiratory chain complex I assembly"/>
    <property type="evidence" value="ECO:0007669"/>
    <property type="project" value="InterPro"/>
</dbReference>
<proteinExistence type="inferred from homology"/>